<evidence type="ECO:0000256" key="10">
    <source>
        <dbReference type="SAM" id="MobiDB-lite"/>
    </source>
</evidence>
<feature type="transmembrane region" description="Helical" evidence="9">
    <location>
        <begin position="518"/>
        <end position="541"/>
    </location>
</feature>
<keyword evidence="8 9" id="KW-0472">Membrane</keyword>
<feature type="transmembrane region" description="Helical" evidence="9">
    <location>
        <begin position="406"/>
        <end position="426"/>
    </location>
</feature>
<feature type="region of interest" description="Disordered" evidence="10">
    <location>
        <begin position="111"/>
        <end position="239"/>
    </location>
</feature>
<keyword evidence="6 9" id="KW-1133">Transmembrane helix</keyword>
<dbReference type="InterPro" id="IPR048634">
    <property type="entry name" value="SecD_SecF_C"/>
</dbReference>
<evidence type="ECO:0000259" key="12">
    <source>
        <dbReference type="Pfam" id="PF21760"/>
    </source>
</evidence>
<dbReference type="RefSeq" id="WP_090945381.1">
    <property type="nucleotide sequence ID" value="NZ_FNDJ01000029.1"/>
</dbReference>
<sequence length="599" mass="62402">MLLALILALGGTMLLQKAFTPKLGLDLAGGTTVTLSPVTLNNAAPPEEILDRAVNIIRERVNGTGISDAEVAKSGDNIIISIPGVGQSEAIALVATTAELRFRQVLAMEPTQVPQQLATNAPTPSGSGSPNAPASPQPSDSASPAASQSAGVPKPSTSPTGKALSSALTAPSPATSPSEAPSATQNGQQQNGQQQGDQQQGQQDGKKGQDAKASPTASPSGQPSEPPAQDPNTGINTEGIDPTVLAQYNKLDCADPKNRGQGVQDDPNKQYAACETDGSYKYVLDVAKVVGTDIDTASAGVQQGTTEWVVQLDFKSKGAGEWSKLTTAAYNSPEPRNKVAVVLDGVVITAPNIISPIPGGRAEITGGFDQISATNLADQLKYGALPLKFNRSSVDTVSSTLGQDQLQGGLIAGLIGLLLVVVYCMLYYRGLGIVAVLSLVVATILTYTAVVVLGHNAGFRLSLPHIIGLVVSIGITADSFIVYFERIRDEMKEGRRSLRAAVEVAWVRARRTILIADAVMFIAAIVLYFLAVGGVAGFAFAMGLTTLIDIVVVFLFTKPFIALLARMKFFAKGHPLSGLDAERMSESGSTGRTTTPQEA</sequence>
<evidence type="ECO:0000256" key="1">
    <source>
        <dbReference type="ARBA" id="ARBA00004651"/>
    </source>
</evidence>
<dbReference type="Pfam" id="PF22599">
    <property type="entry name" value="SecDF_P1_head"/>
    <property type="match status" value="1"/>
</dbReference>
<feature type="domain" description="Protein export membrane protein SecD/SecF C-terminal" evidence="11">
    <location>
        <begin position="388"/>
        <end position="564"/>
    </location>
</feature>
<dbReference type="Gene3D" id="1.20.1640.10">
    <property type="entry name" value="Multidrug efflux transporter AcrB transmembrane domain"/>
    <property type="match status" value="1"/>
</dbReference>
<keyword evidence="4 9" id="KW-0812">Transmembrane</keyword>
<dbReference type="InterPro" id="IPR054384">
    <property type="entry name" value="SecDF_P1_head"/>
</dbReference>
<keyword evidence="3 9" id="KW-1003">Cell membrane</keyword>
<comment type="caution">
    <text evidence="9">Lacks conserved residue(s) required for the propagation of feature annotation.</text>
</comment>
<dbReference type="NCBIfam" id="TIGR01129">
    <property type="entry name" value="secD"/>
    <property type="match status" value="1"/>
</dbReference>
<dbReference type="GO" id="GO:0006605">
    <property type="term" value="P:protein targeting"/>
    <property type="evidence" value="ECO:0007669"/>
    <property type="project" value="UniProtKB-UniRule"/>
</dbReference>
<dbReference type="Gene3D" id="3.30.70.3220">
    <property type="match status" value="1"/>
</dbReference>
<dbReference type="GO" id="GO:0043952">
    <property type="term" value="P:protein transport by the Sec complex"/>
    <property type="evidence" value="ECO:0007669"/>
    <property type="project" value="UniProtKB-UniRule"/>
</dbReference>
<dbReference type="Pfam" id="PF21760">
    <property type="entry name" value="SecD_1st"/>
    <property type="match status" value="1"/>
</dbReference>
<dbReference type="SUPFAM" id="SSF82866">
    <property type="entry name" value="Multidrug efflux transporter AcrB transmembrane domain"/>
    <property type="match status" value="1"/>
</dbReference>
<dbReference type="Gene3D" id="3.30.1360.200">
    <property type="match status" value="1"/>
</dbReference>
<dbReference type="InterPro" id="IPR022813">
    <property type="entry name" value="SecD/SecF_arch_bac"/>
</dbReference>
<dbReference type="InterPro" id="IPR048631">
    <property type="entry name" value="SecD_1st"/>
</dbReference>
<gene>
    <name evidence="9" type="primary">secD</name>
    <name evidence="14" type="ORF">SAMN05421869_12934</name>
</gene>
<keyword evidence="2 9" id="KW-0813">Transport</keyword>
<dbReference type="PANTHER" id="PTHR30081">
    <property type="entry name" value="PROTEIN-EXPORT MEMBRANE PROTEIN SEC"/>
    <property type="match status" value="1"/>
</dbReference>
<name>A0A1G9M1Y1_9ACTN</name>
<dbReference type="OrthoDB" id="5240379at2"/>
<dbReference type="GO" id="GO:0005886">
    <property type="term" value="C:plasma membrane"/>
    <property type="evidence" value="ECO:0007669"/>
    <property type="project" value="UniProtKB-SubCell"/>
</dbReference>
<dbReference type="Pfam" id="PF02355">
    <property type="entry name" value="SecD_SecF_C"/>
    <property type="match status" value="1"/>
</dbReference>
<dbReference type="STRING" id="633440.SAMN05421869_12934"/>
<feature type="compositionally biased region" description="Low complexity" evidence="10">
    <location>
        <begin position="163"/>
        <end position="203"/>
    </location>
</feature>
<feature type="transmembrane region" description="Helical" evidence="9">
    <location>
        <begin position="466"/>
        <end position="484"/>
    </location>
</feature>
<comment type="similarity">
    <text evidence="9">Belongs to the SecD/SecF family. SecD subfamily.</text>
</comment>
<feature type="domain" description="SecDF P1 head subdomain" evidence="13">
    <location>
        <begin position="281"/>
        <end position="386"/>
    </location>
</feature>
<evidence type="ECO:0000313" key="14">
    <source>
        <dbReference type="EMBL" id="SDL68269.1"/>
    </source>
</evidence>
<dbReference type="Proteomes" id="UP000199202">
    <property type="component" value="Unassembled WGS sequence"/>
</dbReference>
<dbReference type="HAMAP" id="MF_01463_B">
    <property type="entry name" value="SecD_B"/>
    <property type="match status" value="1"/>
</dbReference>
<evidence type="ECO:0000313" key="15">
    <source>
        <dbReference type="Proteomes" id="UP000199202"/>
    </source>
</evidence>
<evidence type="ECO:0000256" key="6">
    <source>
        <dbReference type="ARBA" id="ARBA00022989"/>
    </source>
</evidence>
<reference evidence="14 15" key="1">
    <citation type="submission" date="2016-10" db="EMBL/GenBank/DDBJ databases">
        <authorList>
            <person name="de Groot N.N."/>
        </authorList>
    </citation>
    <scope>NUCLEOTIDE SEQUENCE [LARGE SCALE GENOMIC DNA]</scope>
    <source>
        <strain evidence="14 15">CGMCC 4.6533</strain>
    </source>
</reference>
<evidence type="ECO:0000256" key="5">
    <source>
        <dbReference type="ARBA" id="ARBA00022927"/>
    </source>
</evidence>
<proteinExistence type="inferred from homology"/>
<accession>A0A1G9M1Y1</accession>
<feature type="domain" description="Protein translocase subunit SecDF P1" evidence="12">
    <location>
        <begin position="51"/>
        <end position="105"/>
    </location>
</feature>
<comment type="subunit">
    <text evidence="9">Forms a complex with SecF. Part of the essential Sec protein translocation apparatus which comprises SecA, SecYEG and auxiliary proteins SecDF. Other proteins may also be involved.</text>
</comment>
<comment type="subcellular location">
    <subcellularLocation>
        <location evidence="1 9">Cell membrane</location>
        <topology evidence="1 9">Multi-pass membrane protein</topology>
    </subcellularLocation>
</comment>
<evidence type="ECO:0000256" key="9">
    <source>
        <dbReference type="HAMAP-Rule" id="MF_01463"/>
    </source>
</evidence>
<feature type="compositionally biased region" description="Low complexity" evidence="10">
    <location>
        <begin position="119"/>
        <end position="150"/>
    </location>
</feature>
<evidence type="ECO:0000256" key="8">
    <source>
        <dbReference type="ARBA" id="ARBA00023136"/>
    </source>
</evidence>
<keyword evidence="5 9" id="KW-0653">Protein transport</keyword>
<dbReference type="AlphaFoldDB" id="A0A1G9M1Y1"/>
<evidence type="ECO:0000256" key="3">
    <source>
        <dbReference type="ARBA" id="ARBA00022475"/>
    </source>
</evidence>
<comment type="function">
    <text evidence="9">Part of the Sec protein translocase complex. Interacts with the SecYEG preprotein conducting channel. SecDF uses the proton motive force (PMF) to complete protein translocation after the ATP-dependent function of SecA.</text>
</comment>
<evidence type="ECO:0000256" key="7">
    <source>
        <dbReference type="ARBA" id="ARBA00023010"/>
    </source>
</evidence>
<dbReference type="NCBIfam" id="TIGR00916">
    <property type="entry name" value="2A0604s01"/>
    <property type="match status" value="1"/>
</dbReference>
<dbReference type="InterPro" id="IPR005791">
    <property type="entry name" value="SecD"/>
</dbReference>
<evidence type="ECO:0000256" key="2">
    <source>
        <dbReference type="ARBA" id="ARBA00022448"/>
    </source>
</evidence>
<protein>
    <recommendedName>
        <fullName evidence="9">Protein translocase subunit SecD</fullName>
    </recommendedName>
</protein>
<dbReference type="GO" id="GO:0015450">
    <property type="term" value="F:protein-transporting ATPase activity"/>
    <property type="evidence" value="ECO:0007669"/>
    <property type="project" value="InterPro"/>
</dbReference>
<dbReference type="GO" id="GO:0065002">
    <property type="term" value="P:intracellular protein transmembrane transport"/>
    <property type="evidence" value="ECO:0007669"/>
    <property type="project" value="UniProtKB-UniRule"/>
</dbReference>
<keyword evidence="7 9" id="KW-0811">Translocation</keyword>
<evidence type="ECO:0000259" key="11">
    <source>
        <dbReference type="Pfam" id="PF02355"/>
    </source>
</evidence>
<feature type="transmembrane region" description="Helical" evidence="9">
    <location>
        <begin position="433"/>
        <end position="454"/>
    </location>
</feature>
<organism evidence="14 15">
    <name type="scientific">Nonomuraea jiangxiensis</name>
    <dbReference type="NCBI Taxonomy" id="633440"/>
    <lineage>
        <taxon>Bacteria</taxon>
        <taxon>Bacillati</taxon>
        <taxon>Actinomycetota</taxon>
        <taxon>Actinomycetes</taxon>
        <taxon>Streptosporangiales</taxon>
        <taxon>Streptosporangiaceae</taxon>
        <taxon>Nonomuraea</taxon>
    </lineage>
</organism>
<evidence type="ECO:0000256" key="4">
    <source>
        <dbReference type="ARBA" id="ARBA00022692"/>
    </source>
</evidence>
<evidence type="ECO:0000259" key="13">
    <source>
        <dbReference type="Pfam" id="PF22599"/>
    </source>
</evidence>
<dbReference type="EMBL" id="FNDJ01000029">
    <property type="protein sequence ID" value="SDL68269.1"/>
    <property type="molecule type" value="Genomic_DNA"/>
</dbReference>
<feature type="transmembrane region" description="Helical" evidence="9">
    <location>
        <begin position="547"/>
        <end position="565"/>
    </location>
</feature>
<dbReference type="InterPro" id="IPR055344">
    <property type="entry name" value="SecD_SecF_C_bact"/>
</dbReference>
<keyword evidence="15" id="KW-1185">Reference proteome</keyword>
<dbReference type="PANTHER" id="PTHR30081:SF1">
    <property type="entry name" value="PROTEIN TRANSLOCASE SUBUNIT SECD"/>
    <property type="match status" value="1"/>
</dbReference>